<evidence type="ECO:0000259" key="7">
    <source>
        <dbReference type="Pfam" id="PF08281"/>
    </source>
</evidence>
<dbReference type="RefSeq" id="WP_051519629.1">
    <property type="nucleotide sequence ID" value="NZ_JBOK01000021.1"/>
</dbReference>
<comment type="similarity">
    <text evidence="1">Belongs to the sigma-70 factor family. ECF subfamily.</text>
</comment>
<dbReference type="PANTHER" id="PTHR43133">
    <property type="entry name" value="RNA POLYMERASE ECF-TYPE SIGMA FACTO"/>
    <property type="match status" value="1"/>
</dbReference>
<evidence type="ECO:0000256" key="1">
    <source>
        <dbReference type="ARBA" id="ARBA00010641"/>
    </source>
</evidence>
<keyword evidence="2" id="KW-0805">Transcription regulation</keyword>
<evidence type="ECO:0000256" key="3">
    <source>
        <dbReference type="ARBA" id="ARBA00023082"/>
    </source>
</evidence>
<proteinExistence type="inferred from homology"/>
<dbReference type="GO" id="GO:0003677">
    <property type="term" value="F:DNA binding"/>
    <property type="evidence" value="ECO:0007669"/>
    <property type="project" value="UniProtKB-KW"/>
</dbReference>
<dbReference type="PATRIC" id="fig|1457173.3.peg.3079"/>
<dbReference type="Proteomes" id="UP000020766">
    <property type="component" value="Unassembled WGS sequence"/>
</dbReference>
<dbReference type="InterPro" id="IPR013249">
    <property type="entry name" value="RNA_pol_sigma70_r4_t2"/>
</dbReference>
<keyword evidence="4" id="KW-0238">DNA-binding</keyword>
<keyword evidence="5" id="KW-0804">Transcription</keyword>
<reference evidence="8 9" key="1">
    <citation type="submission" date="2014-01" db="EMBL/GenBank/DDBJ databases">
        <title>Interspecies Systems Biology Uncovers Metabolites Affecting C. elegans Gene Expression and Life History Traits.</title>
        <authorList>
            <person name="Watson E."/>
            <person name="Macneil L.T."/>
            <person name="Ritter A.D."/>
            <person name="Yilmaz L.S."/>
            <person name="Rosebrock A.P."/>
            <person name="Caudy A.A."/>
            <person name="Walhout A.J."/>
        </authorList>
    </citation>
    <scope>NUCLEOTIDE SEQUENCE [LARGE SCALE GENOMIC DNA]</scope>
    <source>
        <strain evidence="8 9">DA1877</strain>
    </source>
</reference>
<dbReference type="EMBL" id="JBOK01000021">
    <property type="protein sequence ID" value="EXU79048.1"/>
    <property type="molecule type" value="Genomic_DNA"/>
</dbReference>
<feature type="domain" description="RNA polymerase sigma factor 70 region 4 type 2" evidence="7">
    <location>
        <begin position="127"/>
        <end position="177"/>
    </location>
</feature>
<dbReference type="InterPro" id="IPR013324">
    <property type="entry name" value="RNA_pol_sigma_r3/r4-like"/>
</dbReference>
<evidence type="ECO:0000259" key="6">
    <source>
        <dbReference type="Pfam" id="PF04542"/>
    </source>
</evidence>
<dbReference type="GO" id="GO:0016987">
    <property type="term" value="F:sigma factor activity"/>
    <property type="evidence" value="ECO:0007669"/>
    <property type="project" value="UniProtKB-KW"/>
</dbReference>
<organism evidence="8 9">
    <name type="scientific">Comamonas aquatica DA1877</name>
    <dbReference type="NCBI Taxonomy" id="1457173"/>
    <lineage>
        <taxon>Bacteria</taxon>
        <taxon>Pseudomonadati</taxon>
        <taxon>Pseudomonadota</taxon>
        <taxon>Betaproteobacteria</taxon>
        <taxon>Burkholderiales</taxon>
        <taxon>Comamonadaceae</taxon>
        <taxon>Comamonas</taxon>
    </lineage>
</organism>
<dbReference type="SUPFAM" id="SSF88946">
    <property type="entry name" value="Sigma2 domain of RNA polymerase sigma factors"/>
    <property type="match status" value="1"/>
</dbReference>
<dbReference type="AlphaFoldDB" id="A0A014NHZ8"/>
<accession>A0A014NHZ8</accession>
<evidence type="ECO:0000256" key="4">
    <source>
        <dbReference type="ARBA" id="ARBA00023125"/>
    </source>
</evidence>
<name>A0A014NHZ8_9BURK</name>
<gene>
    <name evidence="8" type="ORF">AX13_08300</name>
</gene>
<dbReference type="GO" id="GO:0006352">
    <property type="term" value="P:DNA-templated transcription initiation"/>
    <property type="evidence" value="ECO:0007669"/>
    <property type="project" value="InterPro"/>
</dbReference>
<evidence type="ECO:0000256" key="2">
    <source>
        <dbReference type="ARBA" id="ARBA00023015"/>
    </source>
</evidence>
<dbReference type="InterPro" id="IPR036388">
    <property type="entry name" value="WH-like_DNA-bd_sf"/>
</dbReference>
<dbReference type="Pfam" id="PF04542">
    <property type="entry name" value="Sigma70_r2"/>
    <property type="match status" value="1"/>
</dbReference>
<feature type="domain" description="RNA polymerase sigma-70 region 2" evidence="6">
    <location>
        <begin position="19"/>
        <end position="76"/>
    </location>
</feature>
<keyword evidence="9" id="KW-1185">Reference proteome</keyword>
<dbReference type="Gene3D" id="1.10.1740.10">
    <property type="match status" value="1"/>
</dbReference>
<dbReference type="InterPro" id="IPR014284">
    <property type="entry name" value="RNA_pol_sigma-70_dom"/>
</dbReference>
<dbReference type="InterPro" id="IPR007627">
    <property type="entry name" value="RNA_pol_sigma70_r2"/>
</dbReference>
<evidence type="ECO:0000256" key="5">
    <source>
        <dbReference type="ARBA" id="ARBA00023163"/>
    </source>
</evidence>
<comment type="caution">
    <text evidence="8">The sequence shown here is derived from an EMBL/GenBank/DDBJ whole genome shotgun (WGS) entry which is preliminary data.</text>
</comment>
<dbReference type="PANTHER" id="PTHR43133:SF8">
    <property type="entry name" value="RNA POLYMERASE SIGMA FACTOR HI_1459-RELATED"/>
    <property type="match status" value="1"/>
</dbReference>
<evidence type="ECO:0000313" key="9">
    <source>
        <dbReference type="Proteomes" id="UP000020766"/>
    </source>
</evidence>
<evidence type="ECO:0000313" key="8">
    <source>
        <dbReference type="EMBL" id="EXU79048.1"/>
    </source>
</evidence>
<dbReference type="NCBIfam" id="TIGR02937">
    <property type="entry name" value="sigma70-ECF"/>
    <property type="match status" value="1"/>
</dbReference>
<dbReference type="Gene3D" id="1.10.10.10">
    <property type="entry name" value="Winged helix-like DNA-binding domain superfamily/Winged helix DNA-binding domain"/>
    <property type="match status" value="1"/>
</dbReference>
<dbReference type="InterPro" id="IPR039425">
    <property type="entry name" value="RNA_pol_sigma-70-like"/>
</dbReference>
<sequence length="191" mass="22211">MSLVIDDRSQWICQWRGPMLRFACLHLSPREEAEDAVQDALIALLEIDFDKLQAVDPKRYLFGILKHKITDRLRKRYSGEVSYCEAFSDDLDVYLFNERSHWIEGVAPAGWHRPDERLQTDQFFAVVDLCVHNLPTKPAQVFSMKEFLECDADEICTTLGLSKTDYWQCMSRARKQIQLCLSQKWFGGASQ</sequence>
<dbReference type="SUPFAM" id="SSF88659">
    <property type="entry name" value="Sigma3 and sigma4 domains of RNA polymerase sigma factors"/>
    <property type="match status" value="1"/>
</dbReference>
<protein>
    <submittedName>
        <fullName evidence="8">RNA polymerase sigma factor</fullName>
    </submittedName>
</protein>
<dbReference type="InterPro" id="IPR013325">
    <property type="entry name" value="RNA_pol_sigma_r2"/>
</dbReference>
<keyword evidence="3" id="KW-0731">Sigma factor</keyword>
<dbReference type="Pfam" id="PF08281">
    <property type="entry name" value="Sigma70_r4_2"/>
    <property type="match status" value="1"/>
</dbReference>